<dbReference type="GO" id="GO:0017075">
    <property type="term" value="F:syntaxin-1 binding"/>
    <property type="evidence" value="ECO:0007669"/>
    <property type="project" value="TreeGrafter"/>
</dbReference>
<dbReference type="Proteomes" id="UP000316079">
    <property type="component" value="Unassembled WGS sequence"/>
</dbReference>
<dbReference type="InterPro" id="IPR010439">
    <property type="entry name" value="MUN_dom"/>
</dbReference>
<dbReference type="SMART" id="SM01145">
    <property type="entry name" value="DUF1041"/>
    <property type="match status" value="1"/>
</dbReference>
<dbReference type="GO" id="GO:0042734">
    <property type="term" value="C:presynaptic membrane"/>
    <property type="evidence" value="ECO:0007669"/>
    <property type="project" value="TreeGrafter"/>
</dbReference>
<dbReference type="GO" id="GO:0061789">
    <property type="term" value="P:dense core granule priming"/>
    <property type="evidence" value="ECO:0007669"/>
    <property type="project" value="TreeGrafter"/>
</dbReference>
<comment type="caution">
    <text evidence="2">The sequence shown here is derived from an EMBL/GenBank/DDBJ whole genome shotgun (WGS) entry which is preliminary data.</text>
</comment>
<keyword evidence="3" id="KW-1185">Reference proteome</keyword>
<dbReference type="OrthoDB" id="10067398at2759"/>
<dbReference type="GO" id="GO:0016082">
    <property type="term" value="P:synaptic vesicle priming"/>
    <property type="evidence" value="ECO:0007669"/>
    <property type="project" value="TreeGrafter"/>
</dbReference>
<reference evidence="2 3" key="1">
    <citation type="journal article" date="2019" name="Sci. Data">
        <title>Hybrid genome assembly and annotation of Danionella translucida.</title>
        <authorList>
            <person name="Kadobianskyi M."/>
            <person name="Schulze L."/>
            <person name="Schuelke M."/>
            <person name="Judkewitz B."/>
        </authorList>
    </citation>
    <scope>NUCLEOTIDE SEQUENCE [LARGE SCALE GENOMIC DNA]</scope>
    <source>
        <strain evidence="2 3">Bolton</strain>
    </source>
</reference>
<gene>
    <name evidence="2" type="ORF">DNTS_035679</name>
</gene>
<feature type="domain" description="MUN" evidence="1">
    <location>
        <begin position="17"/>
        <end position="223"/>
    </location>
</feature>
<dbReference type="EMBL" id="SRMA01025759">
    <property type="protein sequence ID" value="TRY91285.1"/>
    <property type="molecule type" value="Genomic_DNA"/>
</dbReference>
<dbReference type="GO" id="GO:0099525">
    <property type="term" value="P:presynaptic dense core vesicle exocytosis"/>
    <property type="evidence" value="ECO:0007669"/>
    <property type="project" value="TreeGrafter"/>
</dbReference>
<dbReference type="Pfam" id="PF06292">
    <property type="entry name" value="MUN"/>
    <property type="match status" value="2"/>
</dbReference>
<dbReference type="GO" id="GO:0098831">
    <property type="term" value="C:presynaptic active zone cytoplasmic component"/>
    <property type="evidence" value="ECO:0007669"/>
    <property type="project" value="TreeGrafter"/>
</dbReference>
<dbReference type="GO" id="GO:0016081">
    <property type="term" value="P:synaptic vesicle docking"/>
    <property type="evidence" value="ECO:0007669"/>
    <property type="project" value="TreeGrafter"/>
</dbReference>
<accession>A0A553QMS6</accession>
<organism evidence="2 3">
    <name type="scientific">Danionella cerebrum</name>
    <dbReference type="NCBI Taxonomy" id="2873325"/>
    <lineage>
        <taxon>Eukaryota</taxon>
        <taxon>Metazoa</taxon>
        <taxon>Chordata</taxon>
        <taxon>Craniata</taxon>
        <taxon>Vertebrata</taxon>
        <taxon>Euteleostomi</taxon>
        <taxon>Actinopterygii</taxon>
        <taxon>Neopterygii</taxon>
        <taxon>Teleostei</taxon>
        <taxon>Ostariophysi</taxon>
        <taxon>Cypriniformes</taxon>
        <taxon>Danionidae</taxon>
        <taxon>Danioninae</taxon>
        <taxon>Danionella</taxon>
    </lineage>
</organism>
<dbReference type="GO" id="GO:0005516">
    <property type="term" value="F:calmodulin binding"/>
    <property type="evidence" value="ECO:0007669"/>
    <property type="project" value="TreeGrafter"/>
</dbReference>
<sequence length="252" mass="29002">MEEVVPVQELQNPPRASLVVKECVKACLDSTYKYIFDNCHELYNQLLDQYNAAQESYCCWVPALRCAFGEFQLAKARVRFGRCVSVEEREASLSPDGCIPAVTLIRFNMDYSEPSRSCIPLLGKQSFPSYRQTQNLQPDSFMTHYETPAKKQDLPREEQGPSIKNLDFWPKLITLMVSVIDEDRTAYTPIINQFPQELNMGKVSAEIMWNLFALDMKYAMEVDLKQERTAYLDASGFLPLSRNKHKVESSWV</sequence>
<proteinExistence type="predicted"/>
<evidence type="ECO:0000313" key="3">
    <source>
        <dbReference type="Proteomes" id="UP000316079"/>
    </source>
</evidence>
<protein>
    <recommendedName>
        <fullName evidence="1">MUN domain-containing protein</fullName>
    </recommendedName>
</protein>
<evidence type="ECO:0000259" key="1">
    <source>
        <dbReference type="SMART" id="SM01145"/>
    </source>
</evidence>
<dbReference type="GO" id="GO:0030672">
    <property type="term" value="C:synaptic vesicle membrane"/>
    <property type="evidence" value="ECO:0007669"/>
    <property type="project" value="TreeGrafter"/>
</dbReference>
<dbReference type="GO" id="GO:0019992">
    <property type="term" value="F:diacylglycerol binding"/>
    <property type="evidence" value="ECO:0007669"/>
    <property type="project" value="InterPro"/>
</dbReference>
<dbReference type="STRING" id="623744.A0A553QMS6"/>
<dbReference type="InterPro" id="IPR027080">
    <property type="entry name" value="Unc-13"/>
</dbReference>
<dbReference type="PANTHER" id="PTHR10480">
    <property type="entry name" value="PROTEIN UNC-13 HOMOLOG"/>
    <property type="match status" value="1"/>
</dbReference>
<dbReference type="GO" id="GO:0043195">
    <property type="term" value="C:terminal bouton"/>
    <property type="evidence" value="ECO:0007669"/>
    <property type="project" value="TreeGrafter"/>
</dbReference>
<dbReference type="AlphaFoldDB" id="A0A553QMS6"/>
<dbReference type="PANTHER" id="PTHR10480:SF2">
    <property type="entry name" value="PROTEIN UNC-13 HOMOLOG C"/>
    <property type="match status" value="1"/>
</dbReference>
<dbReference type="GO" id="GO:0035249">
    <property type="term" value="P:synaptic transmission, glutamatergic"/>
    <property type="evidence" value="ECO:0007669"/>
    <property type="project" value="TreeGrafter"/>
</dbReference>
<name>A0A553QMS6_9TELE</name>
<dbReference type="GO" id="GO:0031594">
    <property type="term" value="C:neuromuscular junction"/>
    <property type="evidence" value="ECO:0007669"/>
    <property type="project" value="TreeGrafter"/>
</dbReference>
<evidence type="ECO:0000313" key="2">
    <source>
        <dbReference type="EMBL" id="TRY91285.1"/>
    </source>
</evidence>